<evidence type="ECO:0000256" key="9">
    <source>
        <dbReference type="ARBA" id="ARBA00023224"/>
    </source>
</evidence>
<dbReference type="InterPro" id="IPR017452">
    <property type="entry name" value="GPCR_Rhodpsn_7TM"/>
</dbReference>
<dbReference type="GO" id="GO:0004930">
    <property type="term" value="F:G protein-coupled receptor activity"/>
    <property type="evidence" value="ECO:0007669"/>
    <property type="project" value="UniProtKB-KW"/>
</dbReference>
<dbReference type="CDD" id="cd00637">
    <property type="entry name" value="7tm_classA_rhodopsin-like"/>
    <property type="match status" value="1"/>
</dbReference>
<sequence>MKNWTNNESRHFRCYSETPYFFINEKSQTNFIVIAIFDYLIAIPALLLNAAFLYTVYKHSKFRKSISSLLLVNLASLDLAISLISLPLHGTQMILHSMSQSVCWLTKLNDMTSFMLSAPVFSNLIFITIDTYCGIVFPFIYREHVARPRLFYYMWTSWIFLILGSILCNIFHLWVVYTLGYFILVCLAVIFFVVAYTHIYLTVSKIQRRVSCVSVASMRSQGAGSKERTIIMSLLIVLFFVISFLPSGLYYFFATTDYASSVFRTYMFPWTYSIRLSSSFVNSFIYYWRLGNIRKATIEILFPCCLPPVDNKAKRESYLRKVSIFNRPVMGDEGNPMDTLQRMRMDQQTSSYQELNVFRTTSSSSYDNS</sequence>
<name>A0A7M5WXB1_9CNID</name>
<keyword evidence="9" id="KW-0807">Transducer</keyword>
<dbReference type="SUPFAM" id="SSF81321">
    <property type="entry name" value="Family A G protein-coupled receptor-like"/>
    <property type="match status" value="1"/>
</dbReference>
<dbReference type="PANTHER" id="PTHR24246">
    <property type="entry name" value="OLFACTORY RECEPTOR AND ADENOSINE RECEPTOR"/>
    <property type="match status" value="1"/>
</dbReference>
<feature type="transmembrane region" description="Helical" evidence="10">
    <location>
        <begin position="31"/>
        <end position="57"/>
    </location>
</feature>
<keyword evidence="2" id="KW-1003">Cell membrane</keyword>
<evidence type="ECO:0000256" key="1">
    <source>
        <dbReference type="ARBA" id="ARBA00004651"/>
    </source>
</evidence>
<evidence type="ECO:0000313" key="12">
    <source>
        <dbReference type="EnsemblMetazoa" id="CLYHEMP014481.1"/>
    </source>
</evidence>
<proteinExistence type="predicted"/>
<dbReference type="Pfam" id="PF00001">
    <property type="entry name" value="7tm_1"/>
    <property type="match status" value="1"/>
</dbReference>
<keyword evidence="4 10" id="KW-1133">Transmembrane helix</keyword>
<dbReference type="AlphaFoldDB" id="A0A7M5WXB1"/>
<dbReference type="OrthoDB" id="5952950at2759"/>
<evidence type="ECO:0000256" key="10">
    <source>
        <dbReference type="SAM" id="Phobius"/>
    </source>
</evidence>
<dbReference type="InterPro" id="IPR000276">
    <property type="entry name" value="GPCR_Rhodpsn"/>
</dbReference>
<evidence type="ECO:0000256" key="4">
    <source>
        <dbReference type="ARBA" id="ARBA00022989"/>
    </source>
</evidence>
<evidence type="ECO:0000259" key="11">
    <source>
        <dbReference type="PROSITE" id="PS50262"/>
    </source>
</evidence>
<keyword evidence="13" id="KW-1185">Reference proteome</keyword>
<feature type="domain" description="G-protein coupled receptors family 1 profile" evidence="11">
    <location>
        <begin position="48"/>
        <end position="286"/>
    </location>
</feature>
<keyword evidence="3 10" id="KW-0812">Transmembrane</keyword>
<feature type="transmembrane region" description="Helical" evidence="10">
    <location>
        <begin position="120"/>
        <end position="140"/>
    </location>
</feature>
<dbReference type="PRINTS" id="PR00237">
    <property type="entry name" value="GPCRRHODOPSN"/>
</dbReference>
<dbReference type="GeneID" id="136815553"/>
<evidence type="ECO:0000256" key="5">
    <source>
        <dbReference type="ARBA" id="ARBA00023040"/>
    </source>
</evidence>
<organism evidence="12 13">
    <name type="scientific">Clytia hemisphaerica</name>
    <dbReference type="NCBI Taxonomy" id="252671"/>
    <lineage>
        <taxon>Eukaryota</taxon>
        <taxon>Metazoa</taxon>
        <taxon>Cnidaria</taxon>
        <taxon>Hydrozoa</taxon>
        <taxon>Hydroidolina</taxon>
        <taxon>Leptothecata</taxon>
        <taxon>Obeliida</taxon>
        <taxon>Clytiidae</taxon>
        <taxon>Clytia</taxon>
    </lineage>
</organism>
<dbReference type="GO" id="GO:0005886">
    <property type="term" value="C:plasma membrane"/>
    <property type="evidence" value="ECO:0007669"/>
    <property type="project" value="UniProtKB-SubCell"/>
</dbReference>
<dbReference type="RefSeq" id="XP_066928107.1">
    <property type="nucleotide sequence ID" value="XM_067072006.1"/>
</dbReference>
<dbReference type="PROSITE" id="PS50262">
    <property type="entry name" value="G_PROTEIN_RECEP_F1_2"/>
    <property type="match status" value="1"/>
</dbReference>
<feature type="transmembrane region" description="Helical" evidence="10">
    <location>
        <begin position="229"/>
        <end position="252"/>
    </location>
</feature>
<protein>
    <recommendedName>
        <fullName evidence="11">G-protein coupled receptors family 1 profile domain-containing protein</fullName>
    </recommendedName>
</protein>
<comment type="subcellular location">
    <subcellularLocation>
        <location evidence="1">Cell membrane</location>
        <topology evidence="1">Multi-pass membrane protein</topology>
    </subcellularLocation>
</comment>
<keyword evidence="6 10" id="KW-0472">Membrane</keyword>
<keyword evidence="8" id="KW-0325">Glycoprotein</keyword>
<evidence type="ECO:0000256" key="2">
    <source>
        <dbReference type="ARBA" id="ARBA00022475"/>
    </source>
</evidence>
<evidence type="ECO:0000313" key="13">
    <source>
        <dbReference type="Proteomes" id="UP000594262"/>
    </source>
</evidence>
<keyword evidence="7" id="KW-0675">Receptor</keyword>
<dbReference type="Gene3D" id="1.20.1070.10">
    <property type="entry name" value="Rhodopsin 7-helix transmembrane proteins"/>
    <property type="match status" value="1"/>
</dbReference>
<feature type="transmembrane region" description="Helical" evidence="10">
    <location>
        <begin position="69"/>
        <end position="88"/>
    </location>
</feature>
<accession>A0A7M5WXB1</accession>
<dbReference type="PANTHER" id="PTHR24246:SF27">
    <property type="entry name" value="ADENOSINE RECEPTOR, ISOFORM A"/>
    <property type="match status" value="1"/>
</dbReference>
<feature type="transmembrane region" description="Helical" evidence="10">
    <location>
        <begin position="181"/>
        <end position="201"/>
    </location>
</feature>
<feature type="transmembrane region" description="Helical" evidence="10">
    <location>
        <begin position="152"/>
        <end position="175"/>
    </location>
</feature>
<reference evidence="12" key="1">
    <citation type="submission" date="2021-01" db="UniProtKB">
        <authorList>
            <consortium name="EnsemblMetazoa"/>
        </authorList>
    </citation>
    <scope>IDENTIFICATION</scope>
</reference>
<dbReference type="EnsemblMetazoa" id="CLYHEMT014481.1">
    <property type="protein sequence ID" value="CLYHEMP014481.1"/>
    <property type="gene ID" value="CLYHEMG014481"/>
</dbReference>
<evidence type="ECO:0000256" key="7">
    <source>
        <dbReference type="ARBA" id="ARBA00023170"/>
    </source>
</evidence>
<feature type="transmembrane region" description="Helical" evidence="10">
    <location>
        <begin position="272"/>
        <end position="288"/>
    </location>
</feature>
<dbReference type="Proteomes" id="UP000594262">
    <property type="component" value="Unplaced"/>
</dbReference>
<evidence type="ECO:0000256" key="6">
    <source>
        <dbReference type="ARBA" id="ARBA00023136"/>
    </source>
</evidence>
<evidence type="ECO:0000256" key="3">
    <source>
        <dbReference type="ARBA" id="ARBA00022692"/>
    </source>
</evidence>
<keyword evidence="5" id="KW-0297">G-protein coupled receptor</keyword>
<evidence type="ECO:0000256" key="8">
    <source>
        <dbReference type="ARBA" id="ARBA00023180"/>
    </source>
</evidence>